<evidence type="ECO:0000313" key="2">
    <source>
        <dbReference type="EMBL" id="GFT17575.1"/>
    </source>
</evidence>
<sequence length="141" mass="15679">MSGRPISGLPLAESSAVALSAGAVITLVINTTVNTEAPAVSTSPDYYHHLRRLAVRSGHWTHHRQSSTRHEILSSYHQRQYRIITSSPYRSSSYRHTSPTSIPMVIRLSSSFDTDASSVSRQYHGPSSSSSQYYQDTNNRQ</sequence>
<accession>A0A8X6TJW2</accession>
<protein>
    <submittedName>
        <fullName evidence="2">Uncharacterized protein</fullName>
    </submittedName>
</protein>
<dbReference type="EMBL" id="BMAW01010154">
    <property type="protein sequence ID" value="GFT17575.1"/>
    <property type="molecule type" value="Genomic_DNA"/>
</dbReference>
<reference evidence="2" key="1">
    <citation type="submission" date="2020-08" db="EMBL/GenBank/DDBJ databases">
        <title>Multicomponent nature underlies the extraordinary mechanical properties of spider dragline silk.</title>
        <authorList>
            <person name="Kono N."/>
            <person name="Nakamura H."/>
            <person name="Mori M."/>
            <person name="Yoshida Y."/>
            <person name="Ohtoshi R."/>
            <person name="Malay A.D."/>
            <person name="Moran D.A.P."/>
            <person name="Tomita M."/>
            <person name="Numata K."/>
            <person name="Arakawa K."/>
        </authorList>
    </citation>
    <scope>NUCLEOTIDE SEQUENCE</scope>
</reference>
<gene>
    <name evidence="2" type="ORF">NPIL_455721</name>
</gene>
<name>A0A8X6TJW2_NEPPI</name>
<feature type="compositionally biased region" description="Polar residues" evidence="1">
    <location>
        <begin position="125"/>
        <end position="141"/>
    </location>
</feature>
<feature type="region of interest" description="Disordered" evidence="1">
    <location>
        <begin position="117"/>
        <end position="141"/>
    </location>
</feature>
<proteinExistence type="predicted"/>
<organism evidence="2 3">
    <name type="scientific">Nephila pilipes</name>
    <name type="common">Giant wood spider</name>
    <name type="synonym">Nephila maculata</name>
    <dbReference type="NCBI Taxonomy" id="299642"/>
    <lineage>
        <taxon>Eukaryota</taxon>
        <taxon>Metazoa</taxon>
        <taxon>Ecdysozoa</taxon>
        <taxon>Arthropoda</taxon>
        <taxon>Chelicerata</taxon>
        <taxon>Arachnida</taxon>
        <taxon>Araneae</taxon>
        <taxon>Araneomorphae</taxon>
        <taxon>Entelegynae</taxon>
        <taxon>Araneoidea</taxon>
        <taxon>Nephilidae</taxon>
        <taxon>Nephila</taxon>
    </lineage>
</organism>
<evidence type="ECO:0000313" key="3">
    <source>
        <dbReference type="Proteomes" id="UP000887013"/>
    </source>
</evidence>
<evidence type="ECO:0000256" key="1">
    <source>
        <dbReference type="SAM" id="MobiDB-lite"/>
    </source>
</evidence>
<comment type="caution">
    <text evidence="2">The sequence shown here is derived from an EMBL/GenBank/DDBJ whole genome shotgun (WGS) entry which is preliminary data.</text>
</comment>
<dbReference type="AlphaFoldDB" id="A0A8X6TJW2"/>
<keyword evidence="3" id="KW-1185">Reference proteome</keyword>
<dbReference type="Proteomes" id="UP000887013">
    <property type="component" value="Unassembled WGS sequence"/>
</dbReference>